<protein>
    <submittedName>
        <fullName evidence="1">Uncharacterized protein</fullName>
    </submittedName>
</protein>
<proteinExistence type="predicted"/>
<evidence type="ECO:0000313" key="2">
    <source>
        <dbReference type="Proteomes" id="UP000774326"/>
    </source>
</evidence>
<name>A0A9P8QB01_WICPI</name>
<gene>
    <name evidence="1" type="ORF">WICPIJ_002789</name>
</gene>
<reference evidence="1" key="2">
    <citation type="submission" date="2021-01" db="EMBL/GenBank/DDBJ databases">
        <authorList>
            <person name="Schikora-Tamarit M.A."/>
        </authorList>
    </citation>
    <scope>NUCLEOTIDE SEQUENCE</scope>
    <source>
        <strain evidence="1">CBS2887</strain>
    </source>
</reference>
<dbReference type="Proteomes" id="UP000774326">
    <property type="component" value="Unassembled WGS sequence"/>
</dbReference>
<reference evidence="1" key="1">
    <citation type="journal article" date="2021" name="Open Biol.">
        <title>Shared evolutionary footprints suggest mitochondrial oxidative damage underlies multiple complex I losses in fungi.</title>
        <authorList>
            <person name="Schikora-Tamarit M.A."/>
            <person name="Marcet-Houben M."/>
            <person name="Nosek J."/>
            <person name="Gabaldon T."/>
        </authorList>
    </citation>
    <scope>NUCLEOTIDE SEQUENCE</scope>
    <source>
        <strain evidence="1">CBS2887</strain>
    </source>
</reference>
<evidence type="ECO:0000313" key="1">
    <source>
        <dbReference type="EMBL" id="KAH3686232.1"/>
    </source>
</evidence>
<accession>A0A9P8QB01</accession>
<keyword evidence="2" id="KW-1185">Reference proteome</keyword>
<sequence>MQLIEILVVTAKKSSLAVEHPKIHSVPISLVISRDVLDTTGYWTVSHGESLRDSQRFNIVPGSLILPIGFTRTQPFAFLSINSNASPTPTVSSLEFSALNGNFVTTMVTVLDLGMAFSGIVPLSKGLEILRDEEAD</sequence>
<comment type="caution">
    <text evidence="1">The sequence shown here is derived from an EMBL/GenBank/DDBJ whole genome shotgun (WGS) entry which is preliminary data.</text>
</comment>
<dbReference type="EMBL" id="JAEUBG010001529">
    <property type="protein sequence ID" value="KAH3686232.1"/>
    <property type="molecule type" value="Genomic_DNA"/>
</dbReference>
<dbReference type="AlphaFoldDB" id="A0A9P8QB01"/>
<organism evidence="1 2">
    <name type="scientific">Wickerhamomyces pijperi</name>
    <name type="common">Yeast</name>
    <name type="synonym">Pichia pijperi</name>
    <dbReference type="NCBI Taxonomy" id="599730"/>
    <lineage>
        <taxon>Eukaryota</taxon>
        <taxon>Fungi</taxon>
        <taxon>Dikarya</taxon>
        <taxon>Ascomycota</taxon>
        <taxon>Saccharomycotina</taxon>
        <taxon>Saccharomycetes</taxon>
        <taxon>Phaffomycetales</taxon>
        <taxon>Wickerhamomycetaceae</taxon>
        <taxon>Wickerhamomyces</taxon>
    </lineage>
</organism>